<dbReference type="InterPro" id="IPR051214">
    <property type="entry name" value="GH32_Enzymes"/>
</dbReference>
<dbReference type="NCBIfam" id="TIGR01322">
    <property type="entry name" value="scrB_fam"/>
    <property type="match status" value="1"/>
</dbReference>
<dbReference type="Pfam" id="PF08244">
    <property type="entry name" value="Glyco_hydro_32C"/>
    <property type="match status" value="1"/>
</dbReference>
<dbReference type="InterPro" id="IPR013148">
    <property type="entry name" value="Glyco_hydro_32_N"/>
</dbReference>
<dbReference type="RefSeq" id="WP_216780113.1">
    <property type="nucleotide sequence ID" value="NZ_JAGXBR010000001.1"/>
</dbReference>
<dbReference type="GO" id="GO:0005737">
    <property type="term" value="C:cytoplasm"/>
    <property type="evidence" value="ECO:0007669"/>
    <property type="project" value="UniProtKB-SubCell"/>
</dbReference>
<evidence type="ECO:0000256" key="6">
    <source>
        <dbReference type="ARBA" id="ARBA00033367"/>
    </source>
</evidence>
<dbReference type="Pfam" id="PF00251">
    <property type="entry name" value="Glyco_hydro_32N"/>
    <property type="match status" value="1"/>
</dbReference>
<proteinExistence type="inferred from homology"/>
<dbReference type="GO" id="GO:0005975">
    <property type="term" value="P:carbohydrate metabolic process"/>
    <property type="evidence" value="ECO:0007669"/>
    <property type="project" value="InterPro"/>
</dbReference>
<dbReference type="PROSITE" id="PS00609">
    <property type="entry name" value="GLYCOSYL_HYDROL_F32"/>
    <property type="match status" value="1"/>
</dbReference>
<evidence type="ECO:0000256" key="5">
    <source>
        <dbReference type="ARBA" id="ARBA00023295"/>
    </source>
</evidence>
<evidence type="ECO:0000256" key="3">
    <source>
        <dbReference type="ARBA" id="ARBA00019623"/>
    </source>
</evidence>
<comment type="caution">
    <text evidence="11">The sequence shown here is derived from an EMBL/GenBank/DDBJ whole genome shotgun (WGS) entry which is preliminary data.</text>
</comment>
<dbReference type="Proteomes" id="UP001267003">
    <property type="component" value="Unassembled WGS sequence"/>
</dbReference>
<evidence type="ECO:0000256" key="7">
    <source>
        <dbReference type="RuleBase" id="RU362110"/>
    </source>
</evidence>
<accession>A0AAW8VWH8</accession>
<dbReference type="EC" id="3.2.1.26" evidence="2 7"/>
<keyword evidence="8" id="KW-0963">Cytoplasm</keyword>
<dbReference type="GO" id="GO:0004564">
    <property type="term" value="F:beta-fructofuranosidase activity"/>
    <property type="evidence" value="ECO:0007669"/>
    <property type="project" value="UniProtKB-EC"/>
</dbReference>
<reference evidence="11" key="1">
    <citation type="submission" date="2023-08" db="EMBL/GenBank/DDBJ databases">
        <authorList>
            <person name="Page C.A."/>
            <person name="Perez-Diaz I.M."/>
        </authorList>
    </citation>
    <scope>NUCLEOTIDE SEQUENCE</scope>
    <source>
        <strain evidence="11">7.8.46</strain>
    </source>
</reference>
<keyword evidence="8" id="KW-0119">Carbohydrate metabolism</keyword>
<organism evidence="11 12">
    <name type="scientific">Lactiplantibacillus pentosus</name>
    <name type="common">Lactobacillus pentosus</name>
    <dbReference type="NCBI Taxonomy" id="1589"/>
    <lineage>
        <taxon>Bacteria</taxon>
        <taxon>Bacillati</taxon>
        <taxon>Bacillota</taxon>
        <taxon>Bacilli</taxon>
        <taxon>Lactobacillales</taxon>
        <taxon>Lactobacillaceae</taxon>
        <taxon>Lactiplantibacillus</taxon>
    </lineage>
</organism>
<feature type="domain" description="Glycosyl hydrolase family 32 N-terminal" evidence="9">
    <location>
        <begin position="37"/>
        <end position="339"/>
    </location>
</feature>
<name>A0AAW8VWH8_LACPE</name>
<evidence type="ECO:0000256" key="2">
    <source>
        <dbReference type="ARBA" id="ARBA00012758"/>
    </source>
</evidence>
<evidence type="ECO:0000259" key="10">
    <source>
        <dbReference type="Pfam" id="PF08244"/>
    </source>
</evidence>
<dbReference type="SMART" id="SM00640">
    <property type="entry name" value="Glyco_32"/>
    <property type="match status" value="1"/>
</dbReference>
<protein>
    <recommendedName>
        <fullName evidence="3 7">Sucrose-6-phosphate hydrolase</fullName>
        <ecNumber evidence="2 7">3.2.1.26</ecNumber>
    </recommendedName>
    <alternativeName>
        <fullName evidence="6 8">Invertase</fullName>
    </alternativeName>
</protein>
<evidence type="ECO:0000313" key="12">
    <source>
        <dbReference type="Proteomes" id="UP001267003"/>
    </source>
</evidence>
<sequence length="503" mass="56291">MQWNRKIRYTPYNQWPATKLPQLAAQARQSKWRMQHHIQPATGLLNDPNGFSYFNGQWHLFYQSFPFGPVHGLKSWQHVTSDNLVDWNDEGLAIAPDTPYDSHGAYTGTALPVGDRLFIMYTGNVRTADWQREAYQIGAWMTADNQIHKLNQPLISHAPAGYTSSFRDPDLVKTDHGYYALIGAQTTDEQGALLVYYSEDLSKWDCRGAVNVPEAARGYMIECPNIVWIDQQPVLLFCPQGLSQQTLAYQNIYPNTSLVAEEFDLDQAKLTGAKALHQLDEGFDVYATQAINAPDGRALAVSWIGLPEVAYPTDQENWAHCLSFVKELTLKDGHLYQNPVAEVDQLRTTDQPLTLDPQQTATVADLDGSFELLMTVAADETSTVRVADTHNRGALIVTVDAQAGRVVIDRSQTGHPFAEDYGQTRTAQVKPHTAINIRLMIDVSVFECYIDNGYSVMTGRFFLADTPTQLNVEASSSAAVTGKVWKWRQSEHIGANEYEAKIK</sequence>
<dbReference type="InterPro" id="IPR013189">
    <property type="entry name" value="Glyco_hydro_32_C"/>
</dbReference>
<dbReference type="PANTHER" id="PTHR43101">
    <property type="entry name" value="BETA-FRUCTOSIDASE"/>
    <property type="match status" value="1"/>
</dbReference>
<comment type="similarity">
    <text evidence="7">Belongs to the glycosyl hydrolase 32 family.</text>
</comment>
<dbReference type="EMBL" id="JAVLAQ010000001">
    <property type="protein sequence ID" value="MDT6990090.1"/>
    <property type="molecule type" value="Genomic_DNA"/>
</dbReference>
<feature type="domain" description="Glycosyl hydrolase family 32 C-terminal" evidence="10">
    <location>
        <begin position="345"/>
        <end position="484"/>
    </location>
</feature>
<dbReference type="InterPro" id="IPR006232">
    <property type="entry name" value="Suc6P_hydrolase"/>
</dbReference>
<evidence type="ECO:0000256" key="4">
    <source>
        <dbReference type="ARBA" id="ARBA00022801"/>
    </source>
</evidence>
<comment type="pathway">
    <text evidence="1 8">Glycan biosynthesis; sucrose metabolism.</text>
</comment>
<keyword evidence="5 7" id="KW-0326">Glycosidase</keyword>
<dbReference type="CDD" id="cd18623">
    <property type="entry name" value="GH32_ScrB-like"/>
    <property type="match status" value="1"/>
</dbReference>
<comment type="subcellular location">
    <subcellularLocation>
        <location evidence="8">Cytoplasm</location>
    </subcellularLocation>
</comment>
<evidence type="ECO:0000259" key="9">
    <source>
        <dbReference type="Pfam" id="PF00251"/>
    </source>
</evidence>
<evidence type="ECO:0000256" key="8">
    <source>
        <dbReference type="RuleBase" id="RU365015"/>
    </source>
</evidence>
<gene>
    <name evidence="11" type="ORF">RI536_08220</name>
</gene>
<comment type="catalytic activity">
    <reaction evidence="7">
        <text>Hydrolysis of terminal non-reducing beta-D-fructofuranoside residues in beta-D-fructofuranosides.</text>
        <dbReference type="EC" id="3.2.1.26"/>
    </reaction>
</comment>
<comment type="function">
    <text evidence="8">Enables the bacterium to metabolize sucrose as a sole carbon source.</text>
</comment>
<dbReference type="AlphaFoldDB" id="A0AAW8VWH8"/>
<keyword evidence="4 7" id="KW-0378">Hydrolase</keyword>
<dbReference type="InterPro" id="IPR001362">
    <property type="entry name" value="Glyco_hydro_32"/>
</dbReference>
<evidence type="ECO:0000313" key="11">
    <source>
        <dbReference type="EMBL" id="MDT6990090.1"/>
    </source>
</evidence>
<dbReference type="PANTHER" id="PTHR43101:SF1">
    <property type="entry name" value="BETA-FRUCTOSIDASE"/>
    <property type="match status" value="1"/>
</dbReference>
<dbReference type="InterPro" id="IPR018053">
    <property type="entry name" value="Glyco_hydro_32_AS"/>
</dbReference>
<evidence type="ECO:0000256" key="1">
    <source>
        <dbReference type="ARBA" id="ARBA00004914"/>
    </source>
</evidence>